<organism evidence="2 3">
    <name type="scientific">Halarsenatibacter silvermanii</name>
    <dbReference type="NCBI Taxonomy" id="321763"/>
    <lineage>
        <taxon>Bacteria</taxon>
        <taxon>Bacillati</taxon>
        <taxon>Bacillota</taxon>
        <taxon>Clostridia</taxon>
        <taxon>Halanaerobiales</taxon>
        <taxon>Halarsenatibacteraceae</taxon>
        <taxon>Halarsenatibacter</taxon>
    </lineage>
</organism>
<dbReference type="AlphaFoldDB" id="A0A1G9LZD2"/>
<sequence>MSEGKKASSDNFDNPGRQHTVALTEVERIDNSEDLRKAAVRLLKPFGGSEEIFGKADTILLKPNLVAPRDYTSGAVTNPHLAAALAEIIEFLPGEKKIYLGDGASVGQSTEKALITGGYEEVFAGRNVEILDIKEEEFEEYSLPGGRSFTALYLPAILREIDLIVNLPVFKTHDVFPATLGLKNLKGLIREQEKKLFHQCGLAEAIIDLNLCLAGRDLDIFTIYDGTVAMEGAGPIQGEAVNFKKLAAADNILLGDEIAAECMGIAPEEVKYIEEARRRMDLPSLSDPGLTPSSVTSGLEPAEIRRDFEVIDLDESFYGSYDIDLNQEGGCSGCRHLLDCMLKDWSAEELSELAGKTICIGDDNDPPAAEKEIIKIGVCTAELDGQGLYIPGCPPHPENLKEKILGDKNDHK</sequence>
<evidence type="ECO:0000259" key="1">
    <source>
        <dbReference type="Pfam" id="PF04015"/>
    </source>
</evidence>
<accession>A0A1G9LZD2</accession>
<keyword evidence="3" id="KW-1185">Reference proteome</keyword>
<reference evidence="2 3" key="1">
    <citation type="submission" date="2016-10" db="EMBL/GenBank/DDBJ databases">
        <authorList>
            <person name="de Groot N.N."/>
        </authorList>
    </citation>
    <scope>NUCLEOTIDE SEQUENCE [LARGE SCALE GENOMIC DNA]</scope>
    <source>
        <strain evidence="2 3">SLAS-1</strain>
    </source>
</reference>
<dbReference type="Proteomes" id="UP000199476">
    <property type="component" value="Unassembled WGS sequence"/>
</dbReference>
<evidence type="ECO:0000313" key="2">
    <source>
        <dbReference type="EMBL" id="SDL67254.1"/>
    </source>
</evidence>
<feature type="domain" description="DUF362" evidence="1">
    <location>
        <begin position="59"/>
        <end position="260"/>
    </location>
</feature>
<protein>
    <submittedName>
        <fullName evidence="2">Uncharacterized conserved protein, DUF362 family</fullName>
    </submittedName>
</protein>
<proteinExistence type="predicted"/>
<dbReference type="EMBL" id="FNGO01000007">
    <property type="protein sequence ID" value="SDL67254.1"/>
    <property type="molecule type" value="Genomic_DNA"/>
</dbReference>
<dbReference type="STRING" id="321763.SAMN04488692_10756"/>
<dbReference type="RefSeq" id="WP_089759365.1">
    <property type="nucleotide sequence ID" value="NZ_FNGO01000007.1"/>
</dbReference>
<evidence type="ECO:0000313" key="3">
    <source>
        <dbReference type="Proteomes" id="UP000199476"/>
    </source>
</evidence>
<name>A0A1G9LZD2_9FIRM</name>
<dbReference type="OrthoDB" id="9785671at2"/>
<dbReference type="Pfam" id="PF04015">
    <property type="entry name" value="DUF362"/>
    <property type="match status" value="1"/>
</dbReference>
<gene>
    <name evidence="2" type="ORF">SAMN04488692_10756</name>
</gene>
<dbReference type="InterPro" id="IPR007160">
    <property type="entry name" value="DUF362"/>
</dbReference>